<dbReference type="PROSITE" id="PS50110">
    <property type="entry name" value="RESPONSE_REGULATORY"/>
    <property type="match status" value="1"/>
</dbReference>
<dbReference type="Pfam" id="PF00072">
    <property type="entry name" value="Response_reg"/>
    <property type="match status" value="1"/>
</dbReference>
<reference evidence="10 11" key="1">
    <citation type="submission" date="2024-02" db="EMBL/GenBank/DDBJ databases">
        <title>Discinaceae phylogenomics.</title>
        <authorList>
            <person name="Dirks A.C."/>
            <person name="James T.Y."/>
        </authorList>
    </citation>
    <scope>NUCLEOTIDE SEQUENCE [LARGE SCALE GENOMIC DNA]</scope>
    <source>
        <strain evidence="10 11">ACD0624</strain>
    </source>
</reference>
<feature type="modified residue" description="4-aspartylphosphate" evidence="6">
    <location>
        <position position="805"/>
    </location>
</feature>
<evidence type="ECO:0000256" key="7">
    <source>
        <dbReference type="SAM" id="MobiDB-lite"/>
    </source>
</evidence>
<sequence length="885" mass="98236">MDAEESLKPYEAPYDNDPYSRASLVIGSKDDMNVIHMGDPGFRSRMEQNFVDVESNCLEQTYNLKAKLRASTTFDFWQILMEGMSEIMGAQYSFVAKRVLYDDENAAVEMPPFGQPGSCLMGLAFYFNDHKGQSGLYRDYKYQVYGCPCQWMRHDKVLIIPDGLTTLTPSNPNSAAMPILPEGYLAVPLFQEGKCFAHFGVMWTADGLKERPQLGWGMLEMFLHALEDQVTIRMLEGKGFTERPNEVIPAQVVASRQSFRPYARSLSHELRTPMQGVVGMLDVMYASVLEATEWEIGDMKQIRNMVESLRESIEVAQDSSRRAVDAADNMVHAYDFDMEVPSTPTHSHHITLEQVEAEDSDSTPPPPELRATEIDAALLGSPRRSKRRRESTSPDEQPYKIRHFSEGPSRDGYEREDSPLRDRSRSIDPLGSPVLPERLSIADIERREGAAPGYSAVAPSPTPSGALLFDAAGKVQLNSRPVKLRELLQQIVHDSLRSGGRPDSTHSVGTELGELITVRSLGPGESTSKVMIELRVDEIVPDTLIIKFTENGKIAVTATISNPKNRYVLFTIADTGEGIPADFLPKLFKAFSREDESMTRQRDGLGLGLLVAKGIARKMGGELWCERTATQGPQKGTEFRIRLPLTPSDVSSSTPGTPVVHPGTPLTTPTGTNLPNPLANWTLDVVQTRRSPFTGPSPLQDEQFASSPPLAPSVFTLAPEPKPKTPPPQVKIPRHKKTPLYDRNLGNKMPLRILVAEDNKINRKLLMSMLKRLGYTEVFEACDGVEAVQVMDVDRESPVDVILMDLWMPRMDGYEAAERILAMPRYAKGPDGKKKITVLAVSADATTEALEKTSAAGMEGFMTKPYKLVDLERLLVEYCAEKPAS</sequence>
<gene>
    <name evidence="10" type="ORF">Q9L58_007668</name>
</gene>
<feature type="domain" description="Response regulatory" evidence="9">
    <location>
        <begin position="752"/>
        <end position="879"/>
    </location>
</feature>
<dbReference type="Gene3D" id="3.40.50.2300">
    <property type="match status" value="1"/>
</dbReference>
<protein>
    <recommendedName>
        <fullName evidence="2">histidine kinase</fullName>
        <ecNumber evidence="2">2.7.13.3</ecNumber>
    </recommendedName>
</protein>
<dbReference type="InterPro" id="IPR003594">
    <property type="entry name" value="HATPase_dom"/>
</dbReference>
<keyword evidence="4" id="KW-0808">Transferase</keyword>
<name>A0ABR3GCJ1_9PEZI</name>
<dbReference type="SUPFAM" id="SSF47384">
    <property type="entry name" value="Homodimeric domain of signal transducing histidine kinase"/>
    <property type="match status" value="1"/>
</dbReference>
<dbReference type="EC" id="2.7.13.3" evidence="2"/>
<dbReference type="PRINTS" id="PR00344">
    <property type="entry name" value="BCTRLSENSOR"/>
</dbReference>
<dbReference type="EMBL" id="JBBBZM010000126">
    <property type="protein sequence ID" value="KAL0633417.1"/>
    <property type="molecule type" value="Genomic_DNA"/>
</dbReference>
<evidence type="ECO:0000256" key="2">
    <source>
        <dbReference type="ARBA" id="ARBA00012438"/>
    </source>
</evidence>
<evidence type="ECO:0000259" key="9">
    <source>
        <dbReference type="PROSITE" id="PS50110"/>
    </source>
</evidence>
<evidence type="ECO:0000256" key="6">
    <source>
        <dbReference type="PROSITE-ProRule" id="PRU00169"/>
    </source>
</evidence>
<feature type="region of interest" description="Disordered" evidence="7">
    <location>
        <begin position="691"/>
        <end position="743"/>
    </location>
</feature>
<keyword evidence="11" id="KW-1185">Reference proteome</keyword>
<keyword evidence="5" id="KW-0418">Kinase</keyword>
<dbReference type="Pfam" id="PF02518">
    <property type="entry name" value="HATPase_c"/>
    <property type="match status" value="1"/>
</dbReference>
<dbReference type="InterPro" id="IPR005467">
    <property type="entry name" value="His_kinase_dom"/>
</dbReference>
<feature type="region of interest" description="Disordered" evidence="7">
    <location>
        <begin position="354"/>
        <end position="434"/>
    </location>
</feature>
<dbReference type="SMART" id="SM00387">
    <property type="entry name" value="HATPase_c"/>
    <property type="match status" value="1"/>
</dbReference>
<evidence type="ECO:0000313" key="11">
    <source>
        <dbReference type="Proteomes" id="UP001447188"/>
    </source>
</evidence>
<proteinExistence type="predicted"/>
<evidence type="ECO:0000256" key="3">
    <source>
        <dbReference type="ARBA" id="ARBA00022553"/>
    </source>
</evidence>
<dbReference type="PROSITE" id="PS50109">
    <property type="entry name" value="HIS_KIN"/>
    <property type="match status" value="1"/>
</dbReference>
<dbReference type="InterPro" id="IPR004358">
    <property type="entry name" value="Sig_transdc_His_kin-like_C"/>
</dbReference>
<dbReference type="Gene3D" id="3.30.565.10">
    <property type="entry name" value="Histidine kinase-like ATPase, C-terminal domain"/>
    <property type="match status" value="1"/>
</dbReference>
<accession>A0ABR3GCJ1</accession>
<dbReference type="CDD" id="cd00082">
    <property type="entry name" value="HisKA"/>
    <property type="match status" value="1"/>
</dbReference>
<comment type="catalytic activity">
    <reaction evidence="1">
        <text>ATP + protein L-histidine = ADP + protein N-phospho-L-histidine.</text>
        <dbReference type="EC" id="2.7.13.3"/>
    </reaction>
</comment>
<feature type="compositionally biased region" description="Basic and acidic residues" evidence="7">
    <location>
        <begin position="397"/>
        <end position="426"/>
    </location>
</feature>
<keyword evidence="3 6" id="KW-0597">Phosphoprotein</keyword>
<dbReference type="Proteomes" id="UP001447188">
    <property type="component" value="Unassembled WGS sequence"/>
</dbReference>
<dbReference type="InterPro" id="IPR011006">
    <property type="entry name" value="CheY-like_superfamily"/>
</dbReference>
<evidence type="ECO:0000259" key="8">
    <source>
        <dbReference type="PROSITE" id="PS50109"/>
    </source>
</evidence>
<dbReference type="PANTHER" id="PTHR43047:SF2">
    <property type="entry name" value="HISTIDINE KINASE M7"/>
    <property type="match status" value="1"/>
</dbReference>
<feature type="domain" description="Histidine kinase" evidence="8">
    <location>
        <begin position="546"/>
        <end position="647"/>
    </location>
</feature>
<dbReference type="InterPro" id="IPR036097">
    <property type="entry name" value="HisK_dim/P_sf"/>
</dbReference>
<dbReference type="SUPFAM" id="SSF52172">
    <property type="entry name" value="CheY-like"/>
    <property type="match status" value="1"/>
</dbReference>
<dbReference type="SMART" id="SM00448">
    <property type="entry name" value="REC"/>
    <property type="match status" value="1"/>
</dbReference>
<dbReference type="SUPFAM" id="SSF55874">
    <property type="entry name" value="ATPase domain of HSP90 chaperone/DNA topoisomerase II/histidine kinase"/>
    <property type="match status" value="1"/>
</dbReference>
<dbReference type="InterPro" id="IPR003661">
    <property type="entry name" value="HisK_dim/P_dom"/>
</dbReference>
<dbReference type="InterPro" id="IPR036890">
    <property type="entry name" value="HATPase_C_sf"/>
</dbReference>
<dbReference type="PANTHER" id="PTHR43047">
    <property type="entry name" value="TWO-COMPONENT HISTIDINE PROTEIN KINASE"/>
    <property type="match status" value="1"/>
</dbReference>
<organism evidence="10 11">
    <name type="scientific">Discina gigas</name>
    <dbReference type="NCBI Taxonomy" id="1032678"/>
    <lineage>
        <taxon>Eukaryota</taxon>
        <taxon>Fungi</taxon>
        <taxon>Dikarya</taxon>
        <taxon>Ascomycota</taxon>
        <taxon>Pezizomycotina</taxon>
        <taxon>Pezizomycetes</taxon>
        <taxon>Pezizales</taxon>
        <taxon>Discinaceae</taxon>
        <taxon>Discina</taxon>
    </lineage>
</organism>
<dbReference type="Gene3D" id="1.10.287.130">
    <property type="match status" value="1"/>
</dbReference>
<evidence type="ECO:0000256" key="4">
    <source>
        <dbReference type="ARBA" id="ARBA00022679"/>
    </source>
</evidence>
<comment type="caution">
    <text evidence="10">The sequence shown here is derived from an EMBL/GenBank/DDBJ whole genome shotgun (WGS) entry which is preliminary data.</text>
</comment>
<evidence type="ECO:0000256" key="5">
    <source>
        <dbReference type="ARBA" id="ARBA00022777"/>
    </source>
</evidence>
<evidence type="ECO:0000313" key="10">
    <source>
        <dbReference type="EMBL" id="KAL0633417.1"/>
    </source>
</evidence>
<evidence type="ECO:0000256" key="1">
    <source>
        <dbReference type="ARBA" id="ARBA00000085"/>
    </source>
</evidence>
<dbReference type="InterPro" id="IPR001789">
    <property type="entry name" value="Sig_transdc_resp-reg_receiver"/>
</dbReference>
<dbReference type="CDD" id="cd17546">
    <property type="entry name" value="REC_hyHK_CKI1_RcsC-like"/>
    <property type="match status" value="1"/>
</dbReference>